<proteinExistence type="predicted"/>
<name>A0A392NQ84_9FABA</name>
<comment type="caution">
    <text evidence="1">The sequence shown here is derived from an EMBL/GenBank/DDBJ whole genome shotgun (WGS) entry which is preliminary data.</text>
</comment>
<dbReference type="AlphaFoldDB" id="A0A392NQ84"/>
<accession>A0A392NQ84</accession>
<feature type="non-terminal residue" evidence="1">
    <location>
        <position position="1"/>
    </location>
</feature>
<dbReference type="Proteomes" id="UP000265520">
    <property type="component" value="Unassembled WGS sequence"/>
</dbReference>
<evidence type="ECO:0000313" key="1">
    <source>
        <dbReference type="EMBL" id="MCI02038.1"/>
    </source>
</evidence>
<protein>
    <submittedName>
        <fullName evidence="1">Uncharacterized protein</fullName>
    </submittedName>
</protein>
<sequence>YVVEDGSGGGTVLMMVTVAVEVVFEGGGIVFMEVDGEWWFV</sequence>
<keyword evidence="2" id="KW-1185">Reference proteome</keyword>
<dbReference type="EMBL" id="LXQA010047922">
    <property type="protein sequence ID" value="MCI02038.1"/>
    <property type="molecule type" value="Genomic_DNA"/>
</dbReference>
<evidence type="ECO:0000313" key="2">
    <source>
        <dbReference type="Proteomes" id="UP000265520"/>
    </source>
</evidence>
<organism evidence="1 2">
    <name type="scientific">Trifolium medium</name>
    <dbReference type="NCBI Taxonomy" id="97028"/>
    <lineage>
        <taxon>Eukaryota</taxon>
        <taxon>Viridiplantae</taxon>
        <taxon>Streptophyta</taxon>
        <taxon>Embryophyta</taxon>
        <taxon>Tracheophyta</taxon>
        <taxon>Spermatophyta</taxon>
        <taxon>Magnoliopsida</taxon>
        <taxon>eudicotyledons</taxon>
        <taxon>Gunneridae</taxon>
        <taxon>Pentapetalae</taxon>
        <taxon>rosids</taxon>
        <taxon>fabids</taxon>
        <taxon>Fabales</taxon>
        <taxon>Fabaceae</taxon>
        <taxon>Papilionoideae</taxon>
        <taxon>50 kb inversion clade</taxon>
        <taxon>NPAAA clade</taxon>
        <taxon>Hologalegina</taxon>
        <taxon>IRL clade</taxon>
        <taxon>Trifolieae</taxon>
        <taxon>Trifolium</taxon>
    </lineage>
</organism>
<reference evidence="1 2" key="1">
    <citation type="journal article" date="2018" name="Front. Plant Sci.">
        <title>Red Clover (Trifolium pratense) and Zigzag Clover (T. medium) - A Picture of Genomic Similarities and Differences.</title>
        <authorList>
            <person name="Dluhosova J."/>
            <person name="Istvanek J."/>
            <person name="Nedelnik J."/>
            <person name="Repkova J."/>
        </authorList>
    </citation>
    <scope>NUCLEOTIDE SEQUENCE [LARGE SCALE GENOMIC DNA]</scope>
    <source>
        <strain evidence="2">cv. 10/8</strain>
        <tissue evidence="1">Leaf</tissue>
    </source>
</reference>